<feature type="compositionally biased region" description="Basic and acidic residues" evidence="1">
    <location>
        <begin position="37"/>
        <end position="46"/>
    </location>
</feature>
<organism evidence="3 4">
    <name type="scientific">Drosophila erecta</name>
    <name type="common">Fruit fly</name>
    <dbReference type="NCBI Taxonomy" id="7220"/>
    <lineage>
        <taxon>Eukaryota</taxon>
        <taxon>Metazoa</taxon>
        <taxon>Ecdysozoa</taxon>
        <taxon>Arthropoda</taxon>
        <taxon>Hexapoda</taxon>
        <taxon>Insecta</taxon>
        <taxon>Pterygota</taxon>
        <taxon>Neoptera</taxon>
        <taxon>Endopterygota</taxon>
        <taxon>Diptera</taxon>
        <taxon>Brachycera</taxon>
        <taxon>Muscomorpha</taxon>
        <taxon>Ephydroidea</taxon>
        <taxon>Drosophilidae</taxon>
        <taxon>Drosophila</taxon>
        <taxon>Sophophora</taxon>
    </lineage>
</organism>
<protein>
    <submittedName>
        <fullName evidence="3">GG22126</fullName>
    </submittedName>
</protein>
<dbReference type="HOGENOM" id="CLU_106011_0_0_1"/>
<feature type="region of interest" description="Disordered" evidence="1">
    <location>
        <begin position="203"/>
        <end position="225"/>
    </location>
</feature>
<feature type="region of interest" description="Disordered" evidence="1">
    <location>
        <begin position="29"/>
        <end position="56"/>
    </location>
</feature>
<evidence type="ECO:0000256" key="1">
    <source>
        <dbReference type="SAM" id="MobiDB-lite"/>
    </source>
</evidence>
<reference evidence="3 4" key="1">
    <citation type="journal article" date="2007" name="Nature">
        <title>Evolution of genes and genomes on the Drosophila phylogeny.</title>
        <authorList>
            <consortium name="Drosophila 12 Genomes Consortium"/>
            <person name="Clark A.G."/>
            <person name="Eisen M.B."/>
            <person name="Smith D.R."/>
            <person name="Bergman C.M."/>
            <person name="Oliver B."/>
            <person name="Markow T.A."/>
            <person name="Kaufman T.C."/>
            <person name="Kellis M."/>
            <person name="Gelbart W."/>
            <person name="Iyer V.N."/>
            <person name="Pollard D.A."/>
            <person name="Sackton T.B."/>
            <person name="Larracuente A.M."/>
            <person name="Singh N.D."/>
            <person name="Abad J.P."/>
            <person name="Abt D.N."/>
            <person name="Adryan B."/>
            <person name="Aguade M."/>
            <person name="Akashi H."/>
            <person name="Anderson W.W."/>
            <person name="Aquadro C.F."/>
            <person name="Ardell D.H."/>
            <person name="Arguello R."/>
            <person name="Artieri C.G."/>
            <person name="Barbash D.A."/>
            <person name="Barker D."/>
            <person name="Barsanti P."/>
            <person name="Batterham P."/>
            <person name="Batzoglou S."/>
            <person name="Begun D."/>
            <person name="Bhutkar A."/>
            <person name="Blanco E."/>
            <person name="Bosak S.A."/>
            <person name="Bradley R.K."/>
            <person name="Brand A.D."/>
            <person name="Brent M.R."/>
            <person name="Brooks A.N."/>
            <person name="Brown R.H."/>
            <person name="Butlin R.K."/>
            <person name="Caggese C."/>
            <person name="Calvi B.R."/>
            <person name="Bernardo de Carvalho A."/>
            <person name="Caspi A."/>
            <person name="Castrezana S."/>
            <person name="Celniker S.E."/>
            <person name="Chang J.L."/>
            <person name="Chapple C."/>
            <person name="Chatterji S."/>
            <person name="Chinwalla A."/>
            <person name="Civetta A."/>
            <person name="Clifton S.W."/>
            <person name="Comeron J.M."/>
            <person name="Costello J.C."/>
            <person name="Coyne J.A."/>
            <person name="Daub J."/>
            <person name="David R.G."/>
            <person name="Delcher A.L."/>
            <person name="Delehaunty K."/>
            <person name="Do C.B."/>
            <person name="Ebling H."/>
            <person name="Edwards K."/>
            <person name="Eickbush T."/>
            <person name="Evans J.D."/>
            <person name="Filipski A."/>
            <person name="Findeiss S."/>
            <person name="Freyhult E."/>
            <person name="Fulton L."/>
            <person name="Fulton R."/>
            <person name="Garcia A.C."/>
            <person name="Gardiner A."/>
            <person name="Garfield D.A."/>
            <person name="Garvin B.E."/>
            <person name="Gibson G."/>
            <person name="Gilbert D."/>
            <person name="Gnerre S."/>
            <person name="Godfrey J."/>
            <person name="Good R."/>
            <person name="Gotea V."/>
            <person name="Gravely B."/>
            <person name="Greenberg A.J."/>
            <person name="Griffiths-Jones S."/>
            <person name="Gross S."/>
            <person name="Guigo R."/>
            <person name="Gustafson E.A."/>
            <person name="Haerty W."/>
            <person name="Hahn M.W."/>
            <person name="Halligan D.L."/>
            <person name="Halpern A.L."/>
            <person name="Halter G.M."/>
            <person name="Han M.V."/>
            <person name="Heger A."/>
            <person name="Hillier L."/>
            <person name="Hinrichs A.S."/>
            <person name="Holmes I."/>
            <person name="Hoskins R.A."/>
            <person name="Hubisz M.J."/>
            <person name="Hultmark D."/>
            <person name="Huntley M.A."/>
            <person name="Jaffe D.B."/>
            <person name="Jagadeeshan S."/>
            <person name="Jeck W.R."/>
            <person name="Johnson J."/>
            <person name="Jones C.D."/>
            <person name="Jordan W.C."/>
            <person name="Karpen G.H."/>
            <person name="Kataoka E."/>
            <person name="Keightley P.D."/>
            <person name="Kheradpour P."/>
            <person name="Kirkness E.F."/>
            <person name="Koerich L.B."/>
            <person name="Kristiansen K."/>
            <person name="Kudrna D."/>
            <person name="Kulathinal R.J."/>
            <person name="Kumar S."/>
            <person name="Kwok R."/>
            <person name="Lander E."/>
            <person name="Langley C.H."/>
            <person name="Lapoint R."/>
            <person name="Lazzaro B.P."/>
            <person name="Lee S.J."/>
            <person name="Levesque L."/>
            <person name="Li R."/>
            <person name="Lin C.F."/>
            <person name="Lin M.F."/>
            <person name="Lindblad-Toh K."/>
            <person name="Llopart A."/>
            <person name="Long M."/>
            <person name="Low L."/>
            <person name="Lozovsky E."/>
            <person name="Lu J."/>
            <person name="Luo M."/>
            <person name="Machado C.A."/>
            <person name="Makalowski W."/>
            <person name="Marzo M."/>
            <person name="Matsuda M."/>
            <person name="Matzkin L."/>
            <person name="McAllister B."/>
            <person name="McBride C.S."/>
            <person name="McKernan B."/>
            <person name="McKernan K."/>
            <person name="Mendez-Lago M."/>
            <person name="Minx P."/>
            <person name="Mollenhauer M.U."/>
            <person name="Montooth K."/>
            <person name="Mount S.M."/>
            <person name="Mu X."/>
            <person name="Myers E."/>
            <person name="Negre B."/>
            <person name="Newfeld S."/>
            <person name="Nielsen R."/>
            <person name="Noor M.A."/>
            <person name="O'Grady P."/>
            <person name="Pachter L."/>
            <person name="Papaceit M."/>
            <person name="Parisi M.J."/>
            <person name="Parisi M."/>
            <person name="Parts L."/>
            <person name="Pedersen J.S."/>
            <person name="Pesole G."/>
            <person name="Phillippy A.M."/>
            <person name="Ponting C.P."/>
            <person name="Pop M."/>
            <person name="Porcelli D."/>
            <person name="Powell J.R."/>
            <person name="Prohaska S."/>
            <person name="Pruitt K."/>
            <person name="Puig M."/>
            <person name="Quesneville H."/>
            <person name="Ram K.R."/>
            <person name="Rand D."/>
            <person name="Rasmussen M.D."/>
            <person name="Reed L.K."/>
            <person name="Reenan R."/>
            <person name="Reily A."/>
            <person name="Remington K.A."/>
            <person name="Rieger T.T."/>
            <person name="Ritchie M.G."/>
            <person name="Robin C."/>
            <person name="Rogers Y.H."/>
            <person name="Rohde C."/>
            <person name="Rozas J."/>
            <person name="Rubenfield M.J."/>
            <person name="Ruiz A."/>
            <person name="Russo S."/>
            <person name="Salzberg S.L."/>
            <person name="Sanchez-Gracia A."/>
            <person name="Saranga D.J."/>
            <person name="Sato H."/>
            <person name="Schaeffer S.W."/>
            <person name="Schatz M.C."/>
            <person name="Schlenke T."/>
            <person name="Schwartz R."/>
            <person name="Segarra C."/>
            <person name="Singh R.S."/>
            <person name="Sirot L."/>
            <person name="Sirota M."/>
            <person name="Sisneros N.B."/>
            <person name="Smith C.D."/>
            <person name="Smith T.F."/>
            <person name="Spieth J."/>
            <person name="Stage D.E."/>
            <person name="Stark A."/>
            <person name="Stephan W."/>
            <person name="Strausberg R.L."/>
            <person name="Strempel S."/>
            <person name="Sturgill D."/>
            <person name="Sutton G."/>
            <person name="Sutton G.G."/>
            <person name="Tao W."/>
            <person name="Teichmann S."/>
            <person name="Tobari Y.N."/>
            <person name="Tomimura Y."/>
            <person name="Tsolas J.M."/>
            <person name="Valente V.L."/>
            <person name="Venter E."/>
            <person name="Venter J.C."/>
            <person name="Vicario S."/>
            <person name="Vieira F.G."/>
            <person name="Vilella A.J."/>
            <person name="Villasante A."/>
            <person name="Walenz B."/>
            <person name="Wang J."/>
            <person name="Wasserman M."/>
            <person name="Watts T."/>
            <person name="Wilson D."/>
            <person name="Wilson R.K."/>
            <person name="Wing R.A."/>
            <person name="Wolfner M.F."/>
            <person name="Wong A."/>
            <person name="Wong G.K."/>
            <person name="Wu C.I."/>
            <person name="Wu G."/>
            <person name="Yamamoto D."/>
            <person name="Yang H.P."/>
            <person name="Yang S.P."/>
            <person name="Yorke J.A."/>
            <person name="Yoshida K."/>
            <person name="Zdobnov E."/>
            <person name="Zhang P."/>
            <person name="Zhang Y."/>
            <person name="Zimin A.V."/>
            <person name="Baldwin J."/>
            <person name="Abdouelleil A."/>
            <person name="Abdulkadir J."/>
            <person name="Abebe A."/>
            <person name="Abera B."/>
            <person name="Abreu J."/>
            <person name="Acer S.C."/>
            <person name="Aftuck L."/>
            <person name="Alexander A."/>
            <person name="An P."/>
            <person name="Anderson E."/>
            <person name="Anderson S."/>
            <person name="Arachi H."/>
            <person name="Azer M."/>
            <person name="Bachantsang P."/>
            <person name="Barry A."/>
            <person name="Bayul T."/>
            <person name="Berlin A."/>
            <person name="Bessette D."/>
            <person name="Bloom T."/>
            <person name="Blye J."/>
            <person name="Boguslavskiy L."/>
            <person name="Bonnet C."/>
            <person name="Boukhgalter B."/>
            <person name="Bourzgui I."/>
            <person name="Brown A."/>
            <person name="Cahill P."/>
            <person name="Channer S."/>
            <person name="Cheshatsang Y."/>
            <person name="Chuda L."/>
            <person name="Citroen M."/>
            <person name="Collymore A."/>
            <person name="Cooke P."/>
            <person name="Costello M."/>
            <person name="D'Aco K."/>
            <person name="Daza R."/>
            <person name="De Haan G."/>
            <person name="DeGray S."/>
            <person name="DeMaso C."/>
            <person name="Dhargay N."/>
            <person name="Dooley K."/>
            <person name="Dooley E."/>
            <person name="Doricent M."/>
            <person name="Dorje P."/>
            <person name="Dorjee K."/>
            <person name="Dupes A."/>
            <person name="Elong R."/>
            <person name="Falk J."/>
            <person name="Farina A."/>
            <person name="Faro S."/>
            <person name="Ferguson D."/>
            <person name="Fisher S."/>
            <person name="Foley C.D."/>
            <person name="Franke A."/>
            <person name="Friedrich D."/>
            <person name="Gadbois L."/>
            <person name="Gearin G."/>
            <person name="Gearin C.R."/>
            <person name="Giannoukos G."/>
            <person name="Goode T."/>
            <person name="Graham J."/>
            <person name="Grandbois E."/>
            <person name="Grewal S."/>
            <person name="Gyaltsen K."/>
            <person name="Hafez N."/>
            <person name="Hagos B."/>
            <person name="Hall J."/>
            <person name="Henson C."/>
            <person name="Hollinger A."/>
            <person name="Honan T."/>
            <person name="Huard M.D."/>
            <person name="Hughes L."/>
            <person name="Hurhula B."/>
            <person name="Husby M.E."/>
            <person name="Kamat A."/>
            <person name="Kanga B."/>
            <person name="Kashin S."/>
            <person name="Khazanovich D."/>
            <person name="Kisner P."/>
            <person name="Lance K."/>
            <person name="Lara M."/>
            <person name="Lee W."/>
            <person name="Lennon N."/>
            <person name="Letendre F."/>
            <person name="LeVine R."/>
            <person name="Lipovsky A."/>
            <person name="Liu X."/>
            <person name="Liu J."/>
            <person name="Liu S."/>
            <person name="Lokyitsang T."/>
            <person name="Lokyitsang Y."/>
            <person name="Lubonja R."/>
            <person name="Lui A."/>
            <person name="MacDonald P."/>
            <person name="Magnisalis V."/>
            <person name="Maru K."/>
            <person name="Matthews C."/>
            <person name="McCusker W."/>
            <person name="McDonough S."/>
            <person name="Mehta T."/>
            <person name="Meldrim J."/>
            <person name="Meneus L."/>
            <person name="Mihai O."/>
            <person name="Mihalev A."/>
            <person name="Mihova T."/>
            <person name="Mittelman R."/>
            <person name="Mlenga V."/>
            <person name="Montmayeur A."/>
            <person name="Mulrain L."/>
            <person name="Navidi A."/>
            <person name="Naylor J."/>
            <person name="Negash T."/>
            <person name="Nguyen T."/>
            <person name="Nguyen N."/>
            <person name="Nicol R."/>
            <person name="Norbu C."/>
            <person name="Norbu N."/>
            <person name="Novod N."/>
            <person name="O'Neill B."/>
            <person name="Osman S."/>
            <person name="Markiewicz E."/>
            <person name="Oyono O.L."/>
            <person name="Patti C."/>
            <person name="Phunkhang P."/>
            <person name="Pierre F."/>
            <person name="Priest M."/>
            <person name="Raghuraman S."/>
            <person name="Rege F."/>
            <person name="Reyes R."/>
            <person name="Rise C."/>
            <person name="Rogov P."/>
            <person name="Ross K."/>
            <person name="Ryan E."/>
            <person name="Settipalli S."/>
            <person name="Shea T."/>
            <person name="Sherpa N."/>
            <person name="Shi L."/>
            <person name="Shih D."/>
            <person name="Sparrow T."/>
            <person name="Spaulding J."/>
            <person name="Stalker J."/>
            <person name="Stange-Thomann N."/>
            <person name="Stavropoulos S."/>
            <person name="Stone C."/>
            <person name="Strader C."/>
            <person name="Tesfaye S."/>
            <person name="Thomson T."/>
            <person name="Thoulutsang Y."/>
            <person name="Thoulutsang D."/>
            <person name="Topham K."/>
            <person name="Topping I."/>
            <person name="Tsamla T."/>
            <person name="Vassiliev H."/>
            <person name="Vo A."/>
            <person name="Wangchuk T."/>
            <person name="Wangdi T."/>
            <person name="Weiand M."/>
            <person name="Wilkinson J."/>
            <person name="Wilson A."/>
            <person name="Yadav S."/>
            <person name="Young G."/>
            <person name="Yu Q."/>
            <person name="Zembek L."/>
            <person name="Zhong D."/>
            <person name="Zimmer A."/>
            <person name="Zwirko Z."/>
            <person name="Jaffe D.B."/>
            <person name="Alvarez P."/>
            <person name="Brockman W."/>
            <person name="Butler J."/>
            <person name="Chin C."/>
            <person name="Gnerre S."/>
            <person name="Grabherr M."/>
            <person name="Kleber M."/>
            <person name="Mauceli E."/>
            <person name="MacCallum I."/>
        </authorList>
    </citation>
    <scope>NUCLEOTIDE SEQUENCE [LARGE SCALE GENOMIC DNA]</scope>
    <source>
        <strain evidence="3 4">TSC#14021-0224.01</strain>
    </source>
</reference>
<dbReference type="OrthoDB" id="7864247at2759"/>
<dbReference type="eggNOG" id="ENOG502TAUF">
    <property type="taxonomic scope" value="Eukaryota"/>
</dbReference>
<dbReference type="KEGG" id="der:6552078"/>
<dbReference type="PhylomeDB" id="B3P3F6"/>
<dbReference type="AlphaFoldDB" id="B3P3F6"/>
<dbReference type="EMBL" id="CH954181">
    <property type="protein sequence ID" value="EDV48736.1"/>
    <property type="molecule type" value="Genomic_DNA"/>
</dbReference>
<feature type="compositionally biased region" description="Basic and acidic residues" evidence="1">
    <location>
        <begin position="155"/>
        <end position="164"/>
    </location>
</feature>
<evidence type="ECO:0000313" key="3">
    <source>
        <dbReference type="EMBL" id="EDV48736.1"/>
    </source>
</evidence>
<dbReference type="Proteomes" id="UP000008711">
    <property type="component" value="Unassembled WGS sequence"/>
</dbReference>
<accession>B3P3F6</accession>
<reference evidence="3 4" key="2">
    <citation type="journal article" date="2008" name="Bioinformatics">
        <title>Assembly reconciliation.</title>
        <authorList>
            <person name="Zimin A.V."/>
            <person name="Smith D.R."/>
            <person name="Sutton G."/>
            <person name="Yorke J.A."/>
        </authorList>
    </citation>
    <scope>NUCLEOTIDE SEQUENCE [LARGE SCALE GENOMIC DNA]</scope>
    <source>
        <strain evidence="3 4">TSC#14021-0224.01</strain>
    </source>
</reference>
<keyword evidence="2" id="KW-0732">Signal</keyword>
<keyword evidence="4" id="KW-1185">Reference proteome</keyword>
<feature type="region of interest" description="Disordered" evidence="1">
    <location>
        <begin position="155"/>
        <end position="176"/>
    </location>
</feature>
<evidence type="ECO:0000313" key="4">
    <source>
        <dbReference type="Proteomes" id="UP000008711"/>
    </source>
</evidence>
<gene>
    <name evidence="3" type="primary">Dere\GG22126</name>
    <name evidence="3" type="ORF">Dere_GG22126</name>
</gene>
<feature type="chain" id="PRO_5002793191" evidence="2">
    <location>
        <begin position="22"/>
        <end position="225"/>
    </location>
</feature>
<proteinExistence type="predicted"/>
<dbReference type="OMA" id="HKCRANE"/>
<name>B3P3F6_DROER</name>
<evidence type="ECO:0000256" key="2">
    <source>
        <dbReference type="SAM" id="SignalP"/>
    </source>
</evidence>
<sequence>MQVHRFLCGILLYFSLLGVFSQDVSNVPTEPTASPIADKEAPKNTKPEASGSSKCKSNEILSENGCVNRDNFLNKIILSSWKDAGFGKAKARAGLVDVMQCKEDEVRTLFGCSKLPFPPHRDSNRVPMHHSRLDGARIVHDKGIFKLYHHVDDSERKPIRKPRESGPPITGHNRPRKYVFLPGRSIRKGHKCRANEVLGRRSRCIQRKRSVGQTQHQTNENERRK</sequence>
<feature type="signal peptide" evidence="2">
    <location>
        <begin position="1"/>
        <end position="21"/>
    </location>
</feature>